<feature type="transmembrane region" description="Helical" evidence="1">
    <location>
        <begin position="30"/>
        <end position="50"/>
    </location>
</feature>
<evidence type="ECO:0000313" key="3">
    <source>
        <dbReference type="Proteomes" id="UP000319671"/>
    </source>
</evidence>
<accession>A0A561C9X8</accession>
<keyword evidence="1" id="KW-1133">Transmembrane helix</keyword>
<proteinExistence type="predicted"/>
<keyword evidence="3" id="KW-1185">Reference proteome</keyword>
<evidence type="ECO:0000256" key="1">
    <source>
        <dbReference type="SAM" id="Phobius"/>
    </source>
</evidence>
<feature type="transmembrane region" description="Helical" evidence="1">
    <location>
        <begin position="146"/>
        <end position="163"/>
    </location>
</feature>
<reference evidence="2 3" key="1">
    <citation type="submission" date="2019-06" db="EMBL/GenBank/DDBJ databases">
        <title>Sorghum-associated microbial communities from plants grown in Nebraska, USA.</title>
        <authorList>
            <person name="Schachtman D."/>
        </authorList>
    </citation>
    <scope>NUCLEOTIDE SEQUENCE [LARGE SCALE GENOMIC DNA]</scope>
    <source>
        <strain evidence="2 3">2482</strain>
    </source>
</reference>
<name>A0A561C9X8_9BACI</name>
<dbReference type="RefSeq" id="WP_144568881.1">
    <property type="nucleotide sequence ID" value="NZ_VIVN01000034.1"/>
</dbReference>
<comment type="caution">
    <text evidence="2">The sequence shown here is derived from an EMBL/GenBank/DDBJ whole genome shotgun (WGS) entry which is preliminary data.</text>
</comment>
<protein>
    <submittedName>
        <fullName evidence="2">Uncharacterized protein</fullName>
    </submittedName>
</protein>
<feature type="transmembrane region" description="Helical" evidence="1">
    <location>
        <begin position="56"/>
        <end position="77"/>
    </location>
</feature>
<organism evidence="2 3">
    <name type="scientific">Neobacillus bataviensis</name>
    <dbReference type="NCBI Taxonomy" id="220685"/>
    <lineage>
        <taxon>Bacteria</taxon>
        <taxon>Bacillati</taxon>
        <taxon>Bacillota</taxon>
        <taxon>Bacilli</taxon>
        <taxon>Bacillales</taxon>
        <taxon>Bacillaceae</taxon>
        <taxon>Neobacillus</taxon>
    </lineage>
</organism>
<evidence type="ECO:0000313" key="2">
    <source>
        <dbReference type="EMBL" id="TWD87887.1"/>
    </source>
</evidence>
<keyword evidence="1" id="KW-0812">Transmembrane</keyword>
<keyword evidence="1" id="KW-0472">Membrane</keyword>
<sequence length="260" mass="30033">MSRVMRRESLPRNVLGIFDTTILHLRKPSIIAWWSVAFPGLGHILLGHFFRGTGLIVWEICINSYSNLNAAMVYSFIGDIPSAKGILNTRLLLIYIPIYLFGIWDSYRGAVDLNKEYKLSESANSPIKKYAMNAAGVNYLDKRNPILALIWAIFIPSLGQFYQQRILASFFTLFWAVIFVFYSHFAEAIIYLIQGDIQKSTQVLNIQWVLFIPSFYFFTLYQSYTDSIELNKLFAKEQARFLEKNFQPSNFHIHKGGLVE</sequence>
<feature type="transmembrane region" description="Helical" evidence="1">
    <location>
        <begin position="89"/>
        <end position="107"/>
    </location>
</feature>
<feature type="transmembrane region" description="Helical" evidence="1">
    <location>
        <begin position="205"/>
        <end position="224"/>
    </location>
</feature>
<feature type="transmembrane region" description="Helical" evidence="1">
    <location>
        <begin position="170"/>
        <end position="193"/>
    </location>
</feature>
<dbReference type="Proteomes" id="UP000319671">
    <property type="component" value="Unassembled WGS sequence"/>
</dbReference>
<gene>
    <name evidence="2" type="ORF">FB550_13412</name>
</gene>
<dbReference type="EMBL" id="VIVN01000034">
    <property type="protein sequence ID" value="TWD87887.1"/>
    <property type="molecule type" value="Genomic_DNA"/>
</dbReference>
<dbReference type="AlphaFoldDB" id="A0A561C9X8"/>